<keyword evidence="5" id="KW-0479">Metal-binding</keyword>
<evidence type="ECO:0000256" key="5">
    <source>
        <dbReference type="PIRSR" id="PIRSR605493-1"/>
    </source>
</evidence>
<evidence type="ECO:0000256" key="3">
    <source>
        <dbReference type="ARBA" id="ARBA00029596"/>
    </source>
</evidence>
<dbReference type="InterPro" id="IPR036704">
    <property type="entry name" value="RraA/RraA-like_sf"/>
</dbReference>
<name>A0A7W6CSL1_9HYPH</name>
<dbReference type="SUPFAM" id="SSF89562">
    <property type="entry name" value="RraA-like"/>
    <property type="match status" value="1"/>
</dbReference>
<dbReference type="Proteomes" id="UP000582090">
    <property type="component" value="Unassembled WGS sequence"/>
</dbReference>
<dbReference type="EMBL" id="JACIDW010000001">
    <property type="protein sequence ID" value="MBB3962915.1"/>
    <property type="molecule type" value="Genomic_DNA"/>
</dbReference>
<feature type="binding site" evidence="5">
    <location>
        <position position="120"/>
    </location>
    <ligand>
        <name>Mg(2+)</name>
        <dbReference type="ChEBI" id="CHEBI:18420"/>
    </ligand>
</feature>
<feature type="binding site" evidence="5">
    <location>
        <begin position="97"/>
        <end position="100"/>
    </location>
    <ligand>
        <name>substrate</name>
    </ligand>
</feature>
<reference evidence="6 7" key="1">
    <citation type="submission" date="2020-08" db="EMBL/GenBank/DDBJ databases">
        <title>Genomic Encyclopedia of Type Strains, Phase IV (KMG-IV): sequencing the most valuable type-strain genomes for metagenomic binning, comparative biology and taxonomic classification.</title>
        <authorList>
            <person name="Goeker M."/>
        </authorList>
    </citation>
    <scope>NUCLEOTIDE SEQUENCE [LARGE SCALE GENOMIC DNA]</scope>
    <source>
        <strain evidence="6 7">DSM 26575</strain>
    </source>
</reference>
<dbReference type="GO" id="GO:0046872">
    <property type="term" value="F:metal ion binding"/>
    <property type="evidence" value="ECO:0007669"/>
    <property type="project" value="UniProtKB-KW"/>
</dbReference>
<comment type="caution">
    <text evidence="6">The sequence shown here is derived from an EMBL/GenBank/DDBJ whole genome shotgun (WGS) entry which is preliminary data.</text>
</comment>
<evidence type="ECO:0000313" key="6">
    <source>
        <dbReference type="EMBL" id="MBB3962915.1"/>
    </source>
</evidence>
<feature type="binding site" evidence="5">
    <location>
        <position position="119"/>
    </location>
    <ligand>
        <name>substrate</name>
    </ligand>
</feature>
<dbReference type="RefSeq" id="WP_183898615.1">
    <property type="nucleotide sequence ID" value="NZ_JACIDW010000001.1"/>
</dbReference>
<dbReference type="PANTHER" id="PTHR33254">
    <property type="entry name" value="4-HYDROXY-4-METHYL-2-OXOGLUTARATE ALDOLASE 3-RELATED"/>
    <property type="match status" value="1"/>
</dbReference>
<gene>
    <name evidence="6" type="ORF">GGQ67_000533</name>
</gene>
<evidence type="ECO:0000256" key="2">
    <source>
        <dbReference type="ARBA" id="ARBA00016549"/>
    </source>
</evidence>
<accession>A0A7W6CSL1</accession>
<dbReference type="NCBIfam" id="NF004850">
    <property type="entry name" value="PRK06201.1"/>
    <property type="match status" value="1"/>
</dbReference>
<dbReference type="AlphaFoldDB" id="A0A7W6CSL1"/>
<dbReference type="PANTHER" id="PTHR33254:SF4">
    <property type="entry name" value="4-HYDROXY-4-METHYL-2-OXOGLUTARATE ALDOLASE 3-RELATED"/>
    <property type="match status" value="1"/>
</dbReference>
<keyword evidence="7" id="KW-1185">Reference proteome</keyword>
<dbReference type="InterPro" id="IPR005493">
    <property type="entry name" value="RraA/RraA-like"/>
</dbReference>
<evidence type="ECO:0000256" key="1">
    <source>
        <dbReference type="ARBA" id="ARBA00001968"/>
    </source>
</evidence>
<dbReference type="CDD" id="cd16841">
    <property type="entry name" value="RraA_family"/>
    <property type="match status" value="1"/>
</dbReference>
<comment type="cofactor">
    <cofactor evidence="1">
        <name>a divalent metal cation</name>
        <dbReference type="ChEBI" id="CHEBI:60240"/>
    </cofactor>
</comment>
<evidence type="ECO:0000313" key="7">
    <source>
        <dbReference type="Proteomes" id="UP000582090"/>
    </source>
</evidence>
<protein>
    <recommendedName>
        <fullName evidence="2">Putative 4-hydroxy-4-methyl-2-oxoglutarate aldolase</fullName>
    </recommendedName>
    <alternativeName>
        <fullName evidence="3">Regulator of ribonuclease activity homolog</fullName>
    </alternativeName>
    <alternativeName>
        <fullName evidence="4">RraA-like protein</fullName>
    </alternativeName>
</protein>
<evidence type="ECO:0000256" key="4">
    <source>
        <dbReference type="ARBA" id="ARBA00030169"/>
    </source>
</evidence>
<proteinExistence type="predicted"/>
<sequence>MSNVGFRIFTQINRPDPSLIEAFRGVPAANIGDCLNRSSQLDARISKISKGNVLGPAFTVKSRAGDNLLLHKALDMAQPGDVIVFDAHGDLTNAITGELMMQTAVRKKLGGVIIDGAIRDLATLREMDLPIFAAGVTPAGPYKDGPGEINVPVSIGSVVVHPGDIIVGDDDGIVVVRPGDAADIAAKARKKHAAEEEKMASIKAGTLNTDWIDKELAAKGCEIIDGVYR</sequence>
<keyword evidence="5" id="KW-0460">Magnesium</keyword>
<organism evidence="6 7">
    <name type="scientific">Rhizobium metallidurans</name>
    <dbReference type="NCBI Taxonomy" id="1265931"/>
    <lineage>
        <taxon>Bacteria</taxon>
        <taxon>Pseudomonadati</taxon>
        <taxon>Pseudomonadota</taxon>
        <taxon>Alphaproteobacteria</taxon>
        <taxon>Hyphomicrobiales</taxon>
        <taxon>Rhizobiaceae</taxon>
        <taxon>Rhizobium/Agrobacterium group</taxon>
        <taxon>Rhizobium</taxon>
    </lineage>
</organism>
<dbReference type="Pfam" id="PF03737">
    <property type="entry name" value="RraA-like"/>
    <property type="match status" value="1"/>
</dbReference>
<dbReference type="Gene3D" id="3.50.30.40">
    <property type="entry name" value="Ribonuclease E inhibitor RraA/RraA-like"/>
    <property type="match status" value="1"/>
</dbReference>
<comment type="cofactor">
    <cofactor evidence="5">
        <name>Mg(2+)</name>
        <dbReference type="ChEBI" id="CHEBI:18420"/>
    </cofactor>
</comment>